<evidence type="ECO:0000313" key="1">
    <source>
        <dbReference type="EMBL" id="MBW5484045.1"/>
    </source>
</evidence>
<keyword evidence="2" id="KW-1185">Reference proteome</keyword>
<organism evidence="1 2">
    <name type="scientific">Streptomyces bambusae</name>
    <dbReference type="NCBI Taxonomy" id="1550616"/>
    <lineage>
        <taxon>Bacteria</taxon>
        <taxon>Bacillati</taxon>
        <taxon>Actinomycetota</taxon>
        <taxon>Actinomycetes</taxon>
        <taxon>Kitasatosporales</taxon>
        <taxon>Streptomycetaceae</taxon>
        <taxon>Streptomyces</taxon>
    </lineage>
</organism>
<proteinExistence type="predicted"/>
<accession>A0ABS6Z8F6</accession>
<comment type="caution">
    <text evidence="1">The sequence shown here is derived from an EMBL/GenBank/DDBJ whole genome shotgun (WGS) entry which is preliminary data.</text>
</comment>
<dbReference type="EMBL" id="WTFF01000137">
    <property type="protein sequence ID" value="MBW5484045.1"/>
    <property type="molecule type" value="Genomic_DNA"/>
</dbReference>
<sequence length="37" mass="3895">MGPLVITAAAAAYGAAAALLLPRAAYRLSVRPEEPWR</sequence>
<feature type="non-terminal residue" evidence="1">
    <location>
        <position position="37"/>
    </location>
</feature>
<protein>
    <submittedName>
        <fullName evidence="1">Prepilin peptidase</fullName>
    </submittedName>
</protein>
<gene>
    <name evidence="1" type="ORF">GPJ59_19700</name>
</gene>
<evidence type="ECO:0000313" key="2">
    <source>
        <dbReference type="Proteomes" id="UP000812013"/>
    </source>
</evidence>
<reference evidence="1 2" key="1">
    <citation type="submission" date="2019-12" db="EMBL/GenBank/DDBJ databases">
        <title>Genome sequence of Streptomyces bambusae.</title>
        <authorList>
            <person name="Bansal K."/>
            <person name="Choksket S."/>
            <person name="Korpole S."/>
            <person name="Patil P.B."/>
        </authorList>
    </citation>
    <scope>NUCLEOTIDE SEQUENCE [LARGE SCALE GENOMIC DNA]</scope>
    <source>
        <strain evidence="1 2">SK60</strain>
    </source>
</reference>
<dbReference type="Proteomes" id="UP000812013">
    <property type="component" value="Unassembled WGS sequence"/>
</dbReference>
<name>A0ABS6Z8F6_9ACTN</name>